<organism evidence="2 3">
    <name type="scientific">Eumeta variegata</name>
    <name type="common">Bagworm moth</name>
    <name type="synonym">Eumeta japonica</name>
    <dbReference type="NCBI Taxonomy" id="151549"/>
    <lineage>
        <taxon>Eukaryota</taxon>
        <taxon>Metazoa</taxon>
        <taxon>Ecdysozoa</taxon>
        <taxon>Arthropoda</taxon>
        <taxon>Hexapoda</taxon>
        <taxon>Insecta</taxon>
        <taxon>Pterygota</taxon>
        <taxon>Neoptera</taxon>
        <taxon>Endopterygota</taxon>
        <taxon>Lepidoptera</taxon>
        <taxon>Glossata</taxon>
        <taxon>Ditrysia</taxon>
        <taxon>Tineoidea</taxon>
        <taxon>Psychidae</taxon>
        <taxon>Oiketicinae</taxon>
        <taxon>Eumeta</taxon>
    </lineage>
</organism>
<proteinExistence type="predicted"/>
<feature type="region of interest" description="Disordered" evidence="1">
    <location>
        <begin position="1"/>
        <end position="83"/>
    </location>
</feature>
<sequence>MSIHKIDTKLNAGASTPEPDNVSLPSTSLASTRASSSVALSPINVEAQFSPEDEEEFEDPELNTNRSAEEKEVLGDNPDNYDGNLKTPLSEKLVSSMNNRISERRIKATAVLLYLKNPNIYQDYLEQWKGNETFQLPSKYLIRKEIKNIITRLYRKEANQAEINTTVLNEDDLPLSMIAEDLSLRAIAAQNYTSLQEELEETLRASKTESPFKPVSTSLDRGKMSLLDSAHFDGVIARSTTQYDLDLVGLVPSQPMSINHGSSHV</sequence>
<protein>
    <submittedName>
        <fullName evidence="2">Uncharacterized protein</fullName>
    </submittedName>
</protein>
<evidence type="ECO:0000256" key="1">
    <source>
        <dbReference type="SAM" id="MobiDB-lite"/>
    </source>
</evidence>
<dbReference type="AlphaFoldDB" id="A0A4C1SET8"/>
<dbReference type="EMBL" id="BGZK01003371">
    <property type="protein sequence ID" value="GBP00554.1"/>
    <property type="molecule type" value="Genomic_DNA"/>
</dbReference>
<evidence type="ECO:0000313" key="3">
    <source>
        <dbReference type="Proteomes" id="UP000299102"/>
    </source>
</evidence>
<dbReference type="Proteomes" id="UP000299102">
    <property type="component" value="Unassembled WGS sequence"/>
</dbReference>
<evidence type="ECO:0000313" key="2">
    <source>
        <dbReference type="EMBL" id="GBP00554.1"/>
    </source>
</evidence>
<gene>
    <name evidence="2" type="ORF">EVAR_17476_1</name>
</gene>
<name>A0A4C1SET8_EUMVA</name>
<accession>A0A4C1SET8</accession>
<keyword evidence="3" id="KW-1185">Reference proteome</keyword>
<dbReference type="OrthoDB" id="8124016at2759"/>
<comment type="caution">
    <text evidence="2">The sequence shown here is derived from an EMBL/GenBank/DDBJ whole genome shotgun (WGS) entry which is preliminary data.</text>
</comment>
<feature type="compositionally biased region" description="Acidic residues" evidence="1">
    <location>
        <begin position="51"/>
        <end position="61"/>
    </location>
</feature>
<feature type="compositionally biased region" description="Low complexity" evidence="1">
    <location>
        <begin position="23"/>
        <end position="42"/>
    </location>
</feature>
<reference evidence="2 3" key="1">
    <citation type="journal article" date="2019" name="Commun. Biol.">
        <title>The bagworm genome reveals a unique fibroin gene that provides high tensile strength.</title>
        <authorList>
            <person name="Kono N."/>
            <person name="Nakamura H."/>
            <person name="Ohtoshi R."/>
            <person name="Tomita M."/>
            <person name="Numata K."/>
            <person name="Arakawa K."/>
        </authorList>
    </citation>
    <scope>NUCLEOTIDE SEQUENCE [LARGE SCALE GENOMIC DNA]</scope>
</reference>